<keyword evidence="2 6" id="KW-0812">Transmembrane</keyword>
<dbReference type="InterPro" id="IPR047817">
    <property type="entry name" value="ABC2_TM_bact-type"/>
</dbReference>
<reference evidence="9" key="1">
    <citation type="journal article" date="2019" name="Int. J. Syst. Evol. Microbiol.">
        <title>The Global Catalogue of Microorganisms (GCM) 10K type strain sequencing project: providing services to taxonomists for standard genome sequencing and annotation.</title>
        <authorList>
            <consortium name="The Broad Institute Genomics Platform"/>
            <consortium name="The Broad Institute Genome Sequencing Center for Infectious Disease"/>
            <person name="Wu L."/>
            <person name="Ma J."/>
        </authorList>
    </citation>
    <scope>NUCLEOTIDE SEQUENCE [LARGE SCALE GENOMIC DNA]</scope>
    <source>
        <strain evidence="9">JCM 19125</strain>
    </source>
</reference>
<dbReference type="PROSITE" id="PS51012">
    <property type="entry name" value="ABC_TM2"/>
    <property type="match status" value="1"/>
</dbReference>
<gene>
    <name evidence="8" type="ORF">GCM10025789_03930</name>
</gene>
<feature type="transmembrane region" description="Helical" evidence="6">
    <location>
        <begin position="75"/>
        <end position="95"/>
    </location>
</feature>
<name>A0ABP9F1A9_9ACTN</name>
<proteinExistence type="inferred from homology"/>
<evidence type="ECO:0000256" key="5">
    <source>
        <dbReference type="ARBA" id="ARBA00023251"/>
    </source>
</evidence>
<feature type="transmembrane region" description="Helical" evidence="6">
    <location>
        <begin position="134"/>
        <end position="154"/>
    </location>
</feature>
<evidence type="ECO:0000256" key="2">
    <source>
        <dbReference type="ARBA" id="ARBA00022692"/>
    </source>
</evidence>
<dbReference type="EMBL" id="BAABLV010000008">
    <property type="protein sequence ID" value="GAA4890628.1"/>
    <property type="molecule type" value="Genomic_DNA"/>
</dbReference>
<keyword evidence="3 6" id="KW-1133">Transmembrane helix</keyword>
<feature type="domain" description="ABC transmembrane type-2" evidence="7">
    <location>
        <begin position="43"/>
        <end position="275"/>
    </location>
</feature>
<keyword evidence="5" id="KW-0046">Antibiotic resistance</keyword>
<dbReference type="Pfam" id="PF01061">
    <property type="entry name" value="ABC2_membrane"/>
    <property type="match status" value="1"/>
</dbReference>
<dbReference type="InterPro" id="IPR051784">
    <property type="entry name" value="Nod_factor_ABC_transporter"/>
</dbReference>
<accession>A0ABP9F1A9</accession>
<sequence length="278" mass="30267">MSLVTDKPVIDTRLSADHRVVARMGWWAVVEQWVLHMRAYLGTLLMTGIGSPFIYLLGLGAGLGVLVDDGKGIDGVPYLTFVAPALVLAGAMQVASQENTFGVFGGFKWNNLFNAMRLSPITPGQMAGGFQAAVLVRVIPMVAFYLLALLVFGIGRWWGVLLLLPVGLLLAVAVGFCVMAWVSTQKDERGQLSFIERFIIVPLTLFSGTYFPLETLPVYLQPIGWASPLWHAVELGRTALYGAPLTLGRALLHVGFLTAMAVVGGVLSVRHFRRRLDQ</sequence>
<evidence type="ECO:0000313" key="9">
    <source>
        <dbReference type="Proteomes" id="UP001501521"/>
    </source>
</evidence>
<feature type="transmembrane region" description="Helical" evidence="6">
    <location>
        <begin position="160"/>
        <end position="182"/>
    </location>
</feature>
<dbReference type="PANTHER" id="PTHR43229">
    <property type="entry name" value="NODULATION PROTEIN J"/>
    <property type="match status" value="1"/>
</dbReference>
<comment type="caution">
    <text evidence="6">Lacks conserved residue(s) required for the propagation of feature annotation.</text>
</comment>
<dbReference type="PANTHER" id="PTHR43229:SF2">
    <property type="entry name" value="NODULATION PROTEIN J"/>
    <property type="match status" value="1"/>
</dbReference>
<comment type="caution">
    <text evidence="8">The sequence shown here is derived from an EMBL/GenBank/DDBJ whole genome shotgun (WGS) entry which is preliminary data.</text>
</comment>
<keyword evidence="6" id="KW-1003">Cell membrane</keyword>
<evidence type="ECO:0000256" key="4">
    <source>
        <dbReference type="ARBA" id="ARBA00023136"/>
    </source>
</evidence>
<dbReference type="InterPro" id="IPR013525">
    <property type="entry name" value="ABC2_TM"/>
</dbReference>
<organism evidence="8 9">
    <name type="scientific">Tessaracoccus lubricantis</name>
    <dbReference type="NCBI Taxonomy" id="545543"/>
    <lineage>
        <taxon>Bacteria</taxon>
        <taxon>Bacillati</taxon>
        <taxon>Actinomycetota</taxon>
        <taxon>Actinomycetes</taxon>
        <taxon>Propionibacteriales</taxon>
        <taxon>Propionibacteriaceae</taxon>
        <taxon>Tessaracoccus</taxon>
    </lineage>
</organism>
<comment type="similarity">
    <text evidence="6">Belongs to the ABC-2 integral membrane protein family.</text>
</comment>
<dbReference type="InterPro" id="IPR000412">
    <property type="entry name" value="ABC_2_transport"/>
</dbReference>
<evidence type="ECO:0000259" key="7">
    <source>
        <dbReference type="PROSITE" id="PS51012"/>
    </source>
</evidence>
<evidence type="ECO:0000256" key="3">
    <source>
        <dbReference type="ARBA" id="ARBA00022989"/>
    </source>
</evidence>
<dbReference type="RefSeq" id="WP_345578186.1">
    <property type="nucleotide sequence ID" value="NZ_BAABLV010000008.1"/>
</dbReference>
<keyword evidence="6" id="KW-0813">Transport</keyword>
<evidence type="ECO:0000256" key="6">
    <source>
        <dbReference type="RuleBase" id="RU361157"/>
    </source>
</evidence>
<evidence type="ECO:0000256" key="1">
    <source>
        <dbReference type="ARBA" id="ARBA00004141"/>
    </source>
</evidence>
<dbReference type="PRINTS" id="PR00164">
    <property type="entry name" value="ABC2TRNSPORT"/>
</dbReference>
<dbReference type="PIRSF" id="PIRSF006648">
    <property type="entry name" value="DrrB"/>
    <property type="match status" value="1"/>
</dbReference>
<keyword evidence="9" id="KW-1185">Reference proteome</keyword>
<protein>
    <recommendedName>
        <fullName evidence="6">Transport permease protein</fullName>
    </recommendedName>
</protein>
<evidence type="ECO:0000313" key="8">
    <source>
        <dbReference type="EMBL" id="GAA4890628.1"/>
    </source>
</evidence>
<keyword evidence="4 6" id="KW-0472">Membrane</keyword>
<feature type="transmembrane region" description="Helical" evidence="6">
    <location>
        <begin position="250"/>
        <end position="269"/>
    </location>
</feature>
<comment type="subcellular location">
    <subcellularLocation>
        <location evidence="6">Cell membrane</location>
        <topology evidence="6">Multi-pass membrane protein</topology>
    </subcellularLocation>
    <subcellularLocation>
        <location evidence="1">Membrane</location>
        <topology evidence="1">Multi-pass membrane protein</topology>
    </subcellularLocation>
</comment>
<dbReference type="Proteomes" id="UP001501521">
    <property type="component" value="Unassembled WGS sequence"/>
</dbReference>
<feature type="transmembrane region" description="Helical" evidence="6">
    <location>
        <begin position="39"/>
        <end position="63"/>
    </location>
</feature>